<proteinExistence type="predicted"/>
<accession>A0ACB8WVA7</accession>
<dbReference type="Proteomes" id="UP000831701">
    <property type="component" value="Chromosome 5"/>
</dbReference>
<evidence type="ECO:0000313" key="2">
    <source>
        <dbReference type="Proteomes" id="UP000831701"/>
    </source>
</evidence>
<dbReference type="EMBL" id="CM041535">
    <property type="protein sequence ID" value="KAI3371960.1"/>
    <property type="molecule type" value="Genomic_DNA"/>
</dbReference>
<reference evidence="1" key="1">
    <citation type="submission" date="2022-04" db="EMBL/GenBank/DDBJ databases">
        <title>Jade perch genome.</title>
        <authorList>
            <person name="Chao B."/>
        </authorList>
    </citation>
    <scope>NUCLEOTIDE SEQUENCE</scope>
    <source>
        <strain evidence="1">CB-2022</strain>
    </source>
</reference>
<protein>
    <submittedName>
        <fullName evidence="1">Uncharacterized protein</fullName>
    </submittedName>
</protein>
<evidence type="ECO:0000313" key="1">
    <source>
        <dbReference type="EMBL" id="KAI3371960.1"/>
    </source>
</evidence>
<name>A0ACB8WVA7_9TELE</name>
<sequence>MFTSAPVLTMPDPQLQFIVEVDASNEGVGVSAIMMWGTGSSWRPDRVVGVVIWQIENEVQQASCDEPVQEGCPLNWLFVPEAMRVRKSSTGHTPHCSHVIQDLRTVFVIQQRFWWPNLAMDVAEYIAACSVCARSKASRQVRMGLLQPATTGATQTKVTYHVGLRHGLPASV</sequence>
<organism evidence="1 2">
    <name type="scientific">Scortum barcoo</name>
    <name type="common">barcoo grunter</name>
    <dbReference type="NCBI Taxonomy" id="214431"/>
    <lineage>
        <taxon>Eukaryota</taxon>
        <taxon>Metazoa</taxon>
        <taxon>Chordata</taxon>
        <taxon>Craniata</taxon>
        <taxon>Vertebrata</taxon>
        <taxon>Euteleostomi</taxon>
        <taxon>Actinopterygii</taxon>
        <taxon>Neopterygii</taxon>
        <taxon>Teleostei</taxon>
        <taxon>Neoteleostei</taxon>
        <taxon>Acanthomorphata</taxon>
        <taxon>Eupercaria</taxon>
        <taxon>Centrarchiformes</taxon>
        <taxon>Terapontoidei</taxon>
        <taxon>Terapontidae</taxon>
        <taxon>Scortum</taxon>
    </lineage>
</organism>
<keyword evidence="2" id="KW-1185">Reference proteome</keyword>
<comment type="caution">
    <text evidence="1">The sequence shown here is derived from an EMBL/GenBank/DDBJ whole genome shotgun (WGS) entry which is preliminary data.</text>
</comment>
<gene>
    <name evidence="1" type="ORF">L3Q82_006831</name>
</gene>